<reference evidence="1" key="1">
    <citation type="journal article" date="2015" name="Nature">
        <title>Complex archaea that bridge the gap between prokaryotes and eukaryotes.</title>
        <authorList>
            <person name="Spang A."/>
            <person name="Saw J.H."/>
            <person name="Jorgensen S.L."/>
            <person name="Zaremba-Niedzwiedzka K."/>
            <person name="Martijn J."/>
            <person name="Lind A.E."/>
            <person name="van Eijk R."/>
            <person name="Schleper C."/>
            <person name="Guy L."/>
            <person name="Ettema T.J."/>
        </authorList>
    </citation>
    <scope>NUCLEOTIDE SEQUENCE</scope>
</reference>
<dbReference type="AlphaFoldDB" id="A0A0F8XYM1"/>
<sequence length="107" mass="12040">MASKKKSKIKGLSIQFMPYSEIRDLSDDDRIKKILKIVLGNNILFLQGRLKSLEETRLIGDTMAMMDHVKGFKGVELAVIANNRKEKFFEKMIKGIVNASGLVGANR</sequence>
<dbReference type="InterPro" id="IPR012017">
    <property type="entry name" value="OapB-like"/>
</dbReference>
<evidence type="ECO:0000313" key="1">
    <source>
        <dbReference type="EMBL" id="KKK74202.1"/>
    </source>
</evidence>
<name>A0A0F8XYM1_9ZZZZ</name>
<accession>A0A0F8XYM1</accession>
<dbReference type="EMBL" id="LAZR01056437">
    <property type="protein sequence ID" value="KKK74202.1"/>
    <property type="molecule type" value="Genomic_DNA"/>
</dbReference>
<gene>
    <name evidence="1" type="ORF">LCGC14_2886130</name>
</gene>
<organism evidence="1">
    <name type="scientific">marine sediment metagenome</name>
    <dbReference type="NCBI Taxonomy" id="412755"/>
    <lineage>
        <taxon>unclassified sequences</taxon>
        <taxon>metagenomes</taxon>
        <taxon>ecological metagenomes</taxon>
    </lineage>
</organism>
<comment type="caution">
    <text evidence="1">The sequence shown here is derived from an EMBL/GenBank/DDBJ whole genome shotgun (WGS) entry which is preliminary data.</text>
</comment>
<proteinExistence type="predicted"/>
<protein>
    <submittedName>
        <fullName evidence="1">Uncharacterized protein</fullName>
    </submittedName>
</protein>
<dbReference type="Pfam" id="PF09846">
    <property type="entry name" value="OapB"/>
    <property type="match status" value="1"/>
</dbReference>